<dbReference type="PANTHER" id="PTHR10947">
    <property type="entry name" value="PHENYLALANYL-TRNA SYNTHETASE BETA CHAIN AND LEUCINE-RICH REPEAT-CONTAINING PROTEIN 47"/>
    <property type="match status" value="1"/>
</dbReference>
<keyword evidence="2" id="KW-0677">Repeat</keyword>
<feature type="domain" description="B3/B4 tRNA-binding" evidence="4">
    <location>
        <begin position="340"/>
        <end position="519"/>
    </location>
</feature>
<proteinExistence type="predicted"/>
<dbReference type="AlphaFoldDB" id="F6ZLN5"/>
<keyword evidence="1" id="KW-0433">Leucine-rich repeat</keyword>
<dbReference type="InterPro" id="IPR055414">
    <property type="entry name" value="LRR_R13L4/SHOC2-like"/>
</dbReference>
<dbReference type="InParanoid" id="F6ZLN5"/>
<dbReference type="STRING" id="7719.ENSCINP00000008141"/>
<reference evidence="5" key="2">
    <citation type="journal article" date="2008" name="Genome Biol.">
        <title>Improved genome assembly and evidence-based global gene model set for the chordate Ciona intestinalis: new insight into intron and operon populations.</title>
        <authorList>
            <person name="Satou Y."/>
            <person name="Mineta K."/>
            <person name="Ogasawara M."/>
            <person name="Sasakura Y."/>
            <person name="Shoguchi E."/>
            <person name="Ueno K."/>
            <person name="Yamada L."/>
            <person name="Matsumoto J."/>
            <person name="Wasserscheid J."/>
            <person name="Dewar K."/>
            <person name="Wiley G.B."/>
            <person name="Macmil S.L."/>
            <person name="Roe B.A."/>
            <person name="Zeller R.W."/>
            <person name="Hastings K.E."/>
            <person name="Lemaire P."/>
            <person name="Lindquist E."/>
            <person name="Endo T."/>
            <person name="Hotta K."/>
            <person name="Inaba K."/>
        </authorList>
    </citation>
    <scope>NUCLEOTIDE SEQUENCE [LARGE SCALE GENOMIC DNA]</scope>
    <source>
        <strain evidence="5">wild type</strain>
    </source>
</reference>
<dbReference type="GO" id="GO:0006432">
    <property type="term" value="P:phenylalanyl-tRNA aminoacylation"/>
    <property type="evidence" value="ECO:0007669"/>
    <property type="project" value="InterPro"/>
</dbReference>
<dbReference type="HOGENOM" id="CLU_034522_0_0_1"/>
<organism evidence="5 6">
    <name type="scientific">Ciona intestinalis</name>
    <name type="common">Transparent sea squirt</name>
    <name type="synonym">Ascidia intestinalis</name>
    <dbReference type="NCBI Taxonomy" id="7719"/>
    <lineage>
        <taxon>Eukaryota</taxon>
        <taxon>Metazoa</taxon>
        <taxon>Chordata</taxon>
        <taxon>Tunicata</taxon>
        <taxon>Ascidiacea</taxon>
        <taxon>Phlebobranchia</taxon>
        <taxon>Cionidae</taxon>
        <taxon>Ciona</taxon>
    </lineage>
</organism>
<dbReference type="SMART" id="SM00873">
    <property type="entry name" value="B3_4"/>
    <property type="match status" value="1"/>
</dbReference>
<dbReference type="PROSITE" id="PS51450">
    <property type="entry name" value="LRR"/>
    <property type="match status" value="1"/>
</dbReference>
<evidence type="ECO:0000256" key="2">
    <source>
        <dbReference type="ARBA" id="ARBA00022737"/>
    </source>
</evidence>
<dbReference type="SMART" id="SM00364">
    <property type="entry name" value="LRR_BAC"/>
    <property type="match status" value="4"/>
</dbReference>
<evidence type="ECO:0000259" key="4">
    <source>
        <dbReference type="SMART" id="SM00873"/>
    </source>
</evidence>
<keyword evidence="6" id="KW-1185">Reference proteome</keyword>
<gene>
    <name evidence="5" type="primary">LOC100183884</name>
</gene>
<feature type="region of interest" description="Disordered" evidence="3">
    <location>
        <begin position="261"/>
        <end position="298"/>
    </location>
</feature>
<dbReference type="Gene3D" id="3.80.10.10">
    <property type="entry name" value="Ribonuclease Inhibitor"/>
    <property type="match status" value="1"/>
</dbReference>
<evidence type="ECO:0000256" key="1">
    <source>
        <dbReference type="ARBA" id="ARBA00022614"/>
    </source>
</evidence>
<evidence type="ECO:0000313" key="5">
    <source>
        <dbReference type="Ensembl" id="ENSCINP00000008141.3"/>
    </source>
</evidence>
<sequence>TTFDITCVADKYREVGSADNMSYIWSEIKQAKEEQRRELVLKGPELKKKVDDADGCLPDDLYELSLLNFLEVNSLGVKCLNPKLENLQNLSQLFLRQNLLTEIPACACNIITLKILDLSQNALTLLPQNLGNLVNLQTLNVAHNSLSDVPESAKALANLAVLDISTNKFTELPYCLFELPLSARLAEIHASHNAIEDVKDEIEEITMLKVFDLSNNQLNELTKNIGYCLKLKQVNFKSNPLKDRRLRKLVDQDSSQKSIMDYIRSKGRQSKKKESKSKNVNEKQTAGKGARKKLKDQKAQEAENIDELIKCVIEVLKVEEQSTAVPENFRVVVYEEAREVRPFIVCCILRGLTLDTGDKYKNFITLQTRLHDEVCGKRTIATIATHDMSALKTCFVEYDAQPPNTFKIHPLGRKAAVGALEFYKRLCSEAENMRKDKKRNQVSGIHKYLSMLKDQEQFAFLRRSSDDCIISLPPLTNCDATKISPESTDIFVEVTGTKSLRSCKDVLDEFLKRLVELGCYSTAIKTNKEKDFYDDSSDEENTENPNHTLVVQQVRVEDEKGDVRVVYPAKTDLLFDTKEIKILRYTEK</sequence>
<dbReference type="InterPro" id="IPR020825">
    <property type="entry name" value="Phe-tRNA_synthase-like_B3/B4"/>
</dbReference>
<dbReference type="InterPro" id="IPR005146">
    <property type="entry name" value="B3/B4_tRNA-bd"/>
</dbReference>
<reference evidence="6" key="1">
    <citation type="journal article" date="2002" name="Science">
        <title>The draft genome of Ciona intestinalis: insights into chordate and vertebrate origins.</title>
        <authorList>
            <person name="Dehal P."/>
            <person name="Satou Y."/>
            <person name="Campbell R.K."/>
            <person name="Chapman J."/>
            <person name="Degnan B."/>
            <person name="De Tomaso A."/>
            <person name="Davidson B."/>
            <person name="Di Gregorio A."/>
            <person name="Gelpke M."/>
            <person name="Goodstein D.M."/>
            <person name="Harafuji N."/>
            <person name="Hastings K.E."/>
            <person name="Ho I."/>
            <person name="Hotta K."/>
            <person name="Huang W."/>
            <person name="Kawashima T."/>
            <person name="Lemaire P."/>
            <person name="Martinez D."/>
            <person name="Meinertzhagen I.A."/>
            <person name="Necula S."/>
            <person name="Nonaka M."/>
            <person name="Putnam N."/>
            <person name="Rash S."/>
            <person name="Saiga H."/>
            <person name="Satake M."/>
            <person name="Terry A."/>
            <person name="Yamada L."/>
            <person name="Wang H.G."/>
            <person name="Awazu S."/>
            <person name="Azumi K."/>
            <person name="Boore J."/>
            <person name="Branno M."/>
            <person name="Chin-Bow S."/>
            <person name="DeSantis R."/>
            <person name="Doyle S."/>
            <person name="Francino P."/>
            <person name="Keys D.N."/>
            <person name="Haga S."/>
            <person name="Hayashi H."/>
            <person name="Hino K."/>
            <person name="Imai K.S."/>
            <person name="Inaba K."/>
            <person name="Kano S."/>
            <person name="Kobayashi K."/>
            <person name="Kobayashi M."/>
            <person name="Lee B.I."/>
            <person name="Makabe K.W."/>
            <person name="Manohar C."/>
            <person name="Matassi G."/>
            <person name="Medina M."/>
            <person name="Mochizuki Y."/>
            <person name="Mount S."/>
            <person name="Morishita T."/>
            <person name="Miura S."/>
            <person name="Nakayama A."/>
            <person name="Nishizaka S."/>
            <person name="Nomoto H."/>
            <person name="Ohta F."/>
            <person name="Oishi K."/>
            <person name="Rigoutsos I."/>
            <person name="Sano M."/>
            <person name="Sasaki A."/>
            <person name="Sasakura Y."/>
            <person name="Shoguchi E."/>
            <person name="Shin-i T."/>
            <person name="Spagnuolo A."/>
            <person name="Stainier D."/>
            <person name="Suzuki M.M."/>
            <person name="Tassy O."/>
            <person name="Takatori N."/>
            <person name="Tokuoka M."/>
            <person name="Yagi K."/>
            <person name="Yoshizaki F."/>
            <person name="Wada S."/>
            <person name="Zhang C."/>
            <person name="Hyatt P.D."/>
            <person name="Larimer F."/>
            <person name="Detter C."/>
            <person name="Doggett N."/>
            <person name="Glavina T."/>
            <person name="Hawkins T."/>
            <person name="Richardson P."/>
            <person name="Lucas S."/>
            <person name="Kohara Y."/>
            <person name="Levine M."/>
            <person name="Satoh N."/>
            <person name="Rokhsar D.S."/>
        </authorList>
    </citation>
    <scope>NUCLEOTIDE SEQUENCE [LARGE SCALE GENOMIC DNA]</scope>
</reference>
<dbReference type="FunCoup" id="F6ZLN5">
    <property type="interactions" value="395"/>
</dbReference>
<dbReference type="InterPro" id="IPR032675">
    <property type="entry name" value="LRR_dom_sf"/>
</dbReference>
<dbReference type="InterPro" id="IPR001611">
    <property type="entry name" value="Leu-rich_rpt"/>
</dbReference>
<reference evidence="5" key="4">
    <citation type="submission" date="2025-09" db="UniProtKB">
        <authorList>
            <consortium name="Ensembl"/>
        </authorList>
    </citation>
    <scope>IDENTIFICATION</scope>
</reference>
<dbReference type="GO" id="GO:0004826">
    <property type="term" value="F:phenylalanine-tRNA ligase activity"/>
    <property type="evidence" value="ECO:0007669"/>
    <property type="project" value="InterPro"/>
</dbReference>
<dbReference type="Proteomes" id="UP000008144">
    <property type="component" value="Chromosome 1"/>
</dbReference>
<dbReference type="GO" id="GO:0003723">
    <property type="term" value="F:RNA binding"/>
    <property type="evidence" value="ECO:0007669"/>
    <property type="project" value="InterPro"/>
</dbReference>
<dbReference type="SMART" id="SM00369">
    <property type="entry name" value="LRR_TYP"/>
    <property type="match status" value="5"/>
</dbReference>
<dbReference type="SUPFAM" id="SSF52058">
    <property type="entry name" value="L domain-like"/>
    <property type="match status" value="1"/>
</dbReference>
<dbReference type="InterPro" id="IPR003591">
    <property type="entry name" value="Leu-rich_rpt_typical-subtyp"/>
</dbReference>
<dbReference type="EMBL" id="EAAA01000240">
    <property type="status" value="NOT_ANNOTATED_CDS"/>
    <property type="molecule type" value="Genomic_DNA"/>
</dbReference>
<dbReference type="Pfam" id="PF23598">
    <property type="entry name" value="LRR_14"/>
    <property type="match status" value="1"/>
</dbReference>
<dbReference type="InterPro" id="IPR045060">
    <property type="entry name" value="Phe-tRNA-ligase_IIc_bsu"/>
</dbReference>
<dbReference type="Ensembl" id="ENSCINT00000008141.3">
    <property type="protein sequence ID" value="ENSCINP00000008141.3"/>
    <property type="gene ID" value="ENSCING00000003935.3"/>
</dbReference>
<dbReference type="OMA" id="YDVKPPT"/>
<dbReference type="PANTHER" id="PTHR10947:SF3">
    <property type="entry name" value="LEUCINE-RICH REPEAT-CONTAINING PROTEIN 47"/>
    <property type="match status" value="1"/>
</dbReference>
<accession>F6ZLN5</accession>
<name>F6ZLN5_CIOIN</name>
<protein>
    <submittedName>
        <fullName evidence="5">Leucine-rich repeat-containing protein 47-like</fullName>
    </submittedName>
</protein>
<feature type="compositionally biased region" description="Basic residues" evidence="3">
    <location>
        <begin position="265"/>
        <end position="275"/>
    </location>
</feature>
<evidence type="ECO:0000256" key="3">
    <source>
        <dbReference type="SAM" id="MobiDB-lite"/>
    </source>
</evidence>
<dbReference type="GeneTree" id="ENSGT00530000063489"/>
<dbReference type="Gene3D" id="3.50.40.10">
    <property type="entry name" value="Phenylalanyl-trna Synthetase, Chain B, domain 3"/>
    <property type="match status" value="1"/>
</dbReference>
<evidence type="ECO:0000313" key="6">
    <source>
        <dbReference type="Proteomes" id="UP000008144"/>
    </source>
</evidence>
<reference evidence="5" key="3">
    <citation type="submission" date="2025-08" db="UniProtKB">
        <authorList>
            <consortium name="Ensembl"/>
        </authorList>
    </citation>
    <scope>IDENTIFICATION</scope>
</reference>